<dbReference type="EMBL" id="LAZR01006381">
    <property type="protein sequence ID" value="KKM92527.1"/>
    <property type="molecule type" value="Genomic_DNA"/>
</dbReference>
<sequence length="108" mass="12690">MKKLILKHLTLLIYITFVLLFIVWTMILTDRAGAEARKPFSFRTSKEIFCFVWEGIRQGQRGLSFQCSSSMRKLREWLADDDKGPAWDWLKEPSKSNLMGAYKLEEVK</sequence>
<reference evidence="2" key="1">
    <citation type="journal article" date="2015" name="Nature">
        <title>Complex archaea that bridge the gap between prokaryotes and eukaryotes.</title>
        <authorList>
            <person name="Spang A."/>
            <person name="Saw J.H."/>
            <person name="Jorgensen S.L."/>
            <person name="Zaremba-Niedzwiedzka K."/>
            <person name="Martijn J."/>
            <person name="Lind A.E."/>
            <person name="van Eijk R."/>
            <person name="Schleper C."/>
            <person name="Guy L."/>
            <person name="Ettema T.J."/>
        </authorList>
    </citation>
    <scope>NUCLEOTIDE SEQUENCE</scope>
</reference>
<protein>
    <submittedName>
        <fullName evidence="2">Uncharacterized protein</fullName>
    </submittedName>
</protein>
<proteinExistence type="predicted"/>
<evidence type="ECO:0000313" key="2">
    <source>
        <dbReference type="EMBL" id="KKM92527.1"/>
    </source>
</evidence>
<evidence type="ECO:0000256" key="1">
    <source>
        <dbReference type="SAM" id="Phobius"/>
    </source>
</evidence>
<keyword evidence="1" id="KW-0812">Transmembrane</keyword>
<feature type="transmembrane region" description="Helical" evidence="1">
    <location>
        <begin position="12"/>
        <end position="29"/>
    </location>
</feature>
<gene>
    <name evidence="2" type="ORF">LCGC14_1217560</name>
</gene>
<keyword evidence="1" id="KW-0472">Membrane</keyword>
<comment type="caution">
    <text evidence="2">The sequence shown here is derived from an EMBL/GenBank/DDBJ whole genome shotgun (WGS) entry which is preliminary data.</text>
</comment>
<keyword evidence="1" id="KW-1133">Transmembrane helix</keyword>
<dbReference type="AlphaFoldDB" id="A0A0F9PGT2"/>
<accession>A0A0F9PGT2</accession>
<organism evidence="2">
    <name type="scientific">marine sediment metagenome</name>
    <dbReference type="NCBI Taxonomy" id="412755"/>
    <lineage>
        <taxon>unclassified sequences</taxon>
        <taxon>metagenomes</taxon>
        <taxon>ecological metagenomes</taxon>
    </lineage>
</organism>
<name>A0A0F9PGT2_9ZZZZ</name>